<proteinExistence type="predicted"/>
<organism evidence="3 4">
    <name type="scientific">Henosepilachna vigintioctopunctata</name>
    <dbReference type="NCBI Taxonomy" id="420089"/>
    <lineage>
        <taxon>Eukaryota</taxon>
        <taxon>Metazoa</taxon>
        <taxon>Ecdysozoa</taxon>
        <taxon>Arthropoda</taxon>
        <taxon>Hexapoda</taxon>
        <taxon>Insecta</taxon>
        <taxon>Pterygota</taxon>
        <taxon>Neoptera</taxon>
        <taxon>Endopterygota</taxon>
        <taxon>Coleoptera</taxon>
        <taxon>Polyphaga</taxon>
        <taxon>Cucujiformia</taxon>
        <taxon>Coccinelloidea</taxon>
        <taxon>Coccinellidae</taxon>
        <taxon>Epilachninae</taxon>
        <taxon>Epilachnini</taxon>
        <taxon>Henosepilachna</taxon>
    </lineage>
</organism>
<dbReference type="AlphaFoldDB" id="A0AAW1TYH4"/>
<dbReference type="EMBL" id="JARQZJ010000013">
    <property type="protein sequence ID" value="KAK9872776.1"/>
    <property type="molecule type" value="Genomic_DNA"/>
</dbReference>
<keyword evidence="4" id="KW-1185">Reference proteome</keyword>
<protein>
    <submittedName>
        <fullName evidence="3">Uncharacterized protein</fullName>
    </submittedName>
</protein>
<dbReference type="PANTHER" id="PTHR33480:SF1">
    <property type="entry name" value="TYR RECOMBINASE DOMAIN-CONTAINING PROTEIN"/>
    <property type="match status" value="1"/>
</dbReference>
<name>A0AAW1TYH4_9CUCU</name>
<evidence type="ECO:0000313" key="3">
    <source>
        <dbReference type="EMBL" id="KAK9872776.1"/>
    </source>
</evidence>
<sequence length="876" mass="101143">MMKQKNNRTLKIMSLVSQNSGYDISDASTLHDASQNSLDEMSATMNTSSSIICNPGYLEVSRENLINNNLNKQDPEESIYHNNTSSCISMCVFNDDVHDPDYDCDGESSEDDGETGYVSVSHQQKVSHGSSVDKKTSKEDKPNARINNVENESNYDNEEILSYENFRDNINNNEFNLQLITVNHNYLGVESSNHTTKKHFCIFCKTKQTKLARHFLNKHKDEADVVLFANLPVKNEERLSIISKLRKQGDAVYNSNQNYNKGDIIVVRRPQLKKNRNGEHYLPCSECSAMYSILSLRAHHSKCAKMKNKFQRNVTVASRVKTFINLKANSIMRNKILPHMRVDTIGKLVRNEELIILFGNRLTQKYRSPHLYKMIRSRLRCVANFYWHYQQRNHQVQTFADLFDPQNYDEVVICINKMAGLNENSGQYKSPATAANIGTYLKKISLHLISEMIKSKNQIKLQVVREFLQLLEDSLTYDIYKTVAENQLDSKRNKTINLPTINDINLLRNHLNEKIKINYKKLREKFSVVSWKELSGALLIALQRFNRRRAGEIERTKIQDFEQYEAVNVNDEMACDLKCDHIENYVRFLIRGKRGRDVPVLVDKYKLKCLKLVLETREMAGTLSTNPYVFGVPGKDGLQHLVATKLIVHYAKNCGAEYPQRLRGTLLRKHFATKCGTMNLKEVDLKDVADYMGHHEKIHLEHYRMPNATRDIVRMSRILEKAQGIETSPSCSPLNICNKEKSGAEWNEDSIVSKVNANDLEDTQLNSSRKRCYKKRLTWSQEEKTLVDVKAKFYFENCESPTLSYCKTLIKEEILLKNRTPITLKAYIMNRIKQQKMSLINPTKHKGCKRGEKTGITLKFRNEFIDVNFYAHSGSI</sequence>
<dbReference type="SUPFAM" id="SSF56349">
    <property type="entry name" value="DNA breaking-rejoining enzymes"/>
    <property type="match status" value="1"/>
</dbReference>
<dbReference type="Gene3D" id="1.10.443.10">
    <property type="entry name" value="Intergrase catalytic core"/>
    <property type="match status" value="1"/>
</dbReference>
<accession>A0AAW1TYH4</accession>
<dbReference type="InterPro" id="IPR011010">
    <property type="entry name" value="DNA_brk_join_enz"/>
</dbReference>
<reference evidence="3 4" key="1">
    <citation type="submission" date="2023-03" db="EMBL/GenBank/DDBJ databases">
        <title>Genome insight into feeding habits of ladybird beetles.</title>
        <authorList>
            <person name="Li H.-S."/>
            <person name="Huang Y.-H."/>
            <person name="Pang H."/>
        </authorList>
    </citation>
    <scope>NUCLEOTIDE SEQUENCE [LARGE SCALE GENOMIC DNA]</scope>
    <source>
        <strain evidence="3">SYSU_2023b</strain>
        <tissue evidence="3">Whole body</tissue>
    </source>
</reference>
<feature type="region of interest" description="Disordered" evidence="2">
    <location>
        <begin position="102"/>
        <end position="145"/>
    </location>
</feature>
<feature type="compositionally biased region" description="Acidic residues" evidence="2">
    <location>
        <begin position="102"/>
        <end position="114"/>
    </location>
</feature>
<evidence type="ECO:0000313" key="4">
    <source>
        <dbReference type="Proteomes" id="UP001431783"/>
    </source>
</evidence>
<dbReference type="GO" id="GO:0003677">
    <property type="term" value="F:DNA binding"/>
    <property type="evidence" value="ECO:0007669"/>
    <property type="project" value="InterPro"/>
</dbReference>
<dbReference type="GO" id="GO:0015074">
    <property type="term" value="P:DNA integration"/>
    <property type="evidence" value="ECO:0007669"/>
    <property type="project" value="InterPro"/>
</dbReference>
<gene>
    <name evidence="3" type="ORF">WA026_019558</name>
</gene>
<dbReference type="InterPro" id="IPR013762">
    <property type="entry name" value="Integrase-like_cat_sf"/>
</dbReference>
<evidence type="ECO:0000256" key="1">
    <source>
        <dbReference type="ARBA" id="ARBA00023172"/>
    </source>
</evidence>
<comment type="caution">
    <text evidence="3">The sequence shown here is derived from an EMBL/GenBank/DDBJ whole genome shotgun (WGS) entry which is preliminary data.</text>
</comment>
<evidence type="ECO:0000256" key="2">
    <source>
        <dbReference type="SAM" id="MobiDB-lite"/>
    </source>
</evidence>
<keyword evidence="1" id="KW-0233">DNA recombination</keyword>
<dbReference type="PANTHER" id="PTHR33480">
    <property type="entry name" value="SET DOMAIN-CONTAINING PROTEIN-RELATED"/>
    <property type="match status" value="1"/>
</dbReference>
<dbReference type="GO" id="GO:0006310">
    <property type="term" value="P:DNA recombination"/>
    <property type="evidence" value="ECO:0007669"/>
    <property type="project" value="UniProtKB-KW"/>
</dbReference>
<feature type="compositionally biased region" description="Polar residues" evidence="2">
    <location>
        <begin position="118"/>
        <end position="130"/>
    </location>
</feature>
<feature type="compositionally biased region" description="Basic and acidic residues" evidence="2">
    <location>
        <begin position="131"/>
        <end position="143"/>
    </location>
</feature>
<dbReference type="Proteomes" id="UP001431783">
    <property type="component" value="Unassembled WGS sequence"/>
</dbReference>